<dbReference type="Gramene" id="KVH92570">
    <property type="protein sequence ID" value="KVH92570"/>
    <property type="gene ID" value="Ccrd_005377"/>
</dbReference>
<dbReference type="InterPro" id="IPR018247">
    <property type="entry name" value="EF_Hand_1_Ca_BS"/>
</dbReference>
<keyword evidence="1" id="KW-0677">Repeat</keyword>
<dbReference type="Pfam" id="PF13833">
    <property type="entry name" value="EF-hand_8"/>
    <property type="match status" value="1"/>
</dbReference>
<dbReference type="Gene3D" id="1.10.238.10">
    <property type="entry name" value="EF-hand"/>
    <property type="match status" value="2"/>
</dbReference>
<protein>
    <submittedName>
        <fullName evidence="5">Calcium-binding EF-hand</fullName>
    </submittedName>
</protein>
<feature type="domain" description="EF-hand" evidence="4">
    <location>
        <begin position="114"/>
        <end position="149"/>
    </location>
</feature>
<dbReference type="InterPro" id="IPR050145">
    <property type="entry name" value="Centrin_CML-like"/>
</dbReference>
<dbReference type="EMBL" id="LEKV01004813">
    <property type="protein sequence ID" value="KVH92570.1"/>
    <property type="molecule type" value="Genomic_DNA"/>
</dbReference>
<accession>A0A103XKQ8</accession>
<evidence type="ECO:0000259" key="4">
    <source>
        <dbReference type="PROSITE" id="PS50222"/>
    </source>
</evidence>
<comment type="caution">
    <text evidence="5">The sequence shown here is derived from an EMBL/GenBank/DDBJ whole genome shotgun (WGS) entry which is preliminary data.</text>
</comment>
<dbReference type="SUPFAM" id="SSF47473">
    <property type="entry name" value="EF-hand"/>
    <property type="match status" value="1"/>
</dbReference>
<evidence type="ECO:0000256" key="2">
    <source>
        <dbReference type="ARBA" id="ARBA00022837"/>
    </source>
</evidence>
<dbReference type="Proteomes" id="UP000243975">
    <property type="component" value="Unassembled WGS sequence"/>
</dbReference>
<feature type="domain" description="EF-hand" evidence="4">
    <location>
        <begin position="220"/>
        <end position="251"/>
    </location>
</feature>
<dbReference type="PANTHER" id="PTHR23050">
    <property type="entry name" value="CALCIUM BINDING PROTEIN"/>
    <property type="match status" value="1"/>
</dbReference>
<name>A0A103XKQ8_CYNCS</name>
<gene>
    <name evidence="5" type="ORF">Ccrd_005377</name>
</gene>
<dbReference type="STRING" id="59895.A0A103XKQ8"/>
<organism evidence="5 6">
    <name type="scientific">Cynara cardunculus var. scolymus</name>
    <name type="common">Globe artichoke</name>
    <name type="synonym">Cynara scolymus</name>
    <dbReference type="NCBI Taxonomy" id="59895"/>
    <lineage>
        <taxon>Eukaryota</taxon>
        <taxon>Viridiplantae</taxon>
        <taxon>Streptophyta</taxon>
        <taxon>Embryophyta</taxon>
        <taxon>Tracheophyta</taxon>
        <taxon>Spermatophyta</taxon>
        <taxon>Magnoliopsida</taxon>
        <taxon>eudicotyledons</taxon>
        <taxon>Gunneridae</taxon>
        <taxon>Pentapetalae</taxon>
        <taxon>asterids</taxon>
        <taxon>campanulids</taxon>
        <taxon>Asterales</taxon>
        <taxon>Asteraceae</taxon>
        <taxon>Carduoideae</taxon>
        <taxon>Cardueae</taxon>
        <taxon>Carduinae</taxon>
        <taxon>Cynara</taxon>
    </lineage>
</organism>
<dbReference type="InterPro" id="IPR002048">
    <property type="entry name" value="EF_hand_dom"/>
</dbReference>
<feature type="region of interest" description="Disordered" evidence="3">
    <location>
        <begin position="90"/>
        <end position="114"/>
    </location>
</feature>
<dbReference type="SMART" id="SM00054">
    <property type="entry name" value="EFh"/>
    <property type="match status" value="3"/>
</dbReference>
<dbReference type="PROSITE" id="PS50222">
    <property type="entry name" value="EF_HAND_2"/>
    <property type="match status" value="3"/>
</dbReference>
<dbReference type="AlphaFoldDB" id="A0A103XKQ8"/>
<evidence type="ECO:0000313" key="6">
    <source>
        <dbReference type="Proteomes" id="UP000243975"/>
    </source>
</evidence>
<sequence length="251" mass="28560">MGRKRAPLRGDVAVDREEASAVDKRWSPSRRVRRRRWGGEAMEAMKRVSFKLIKASFFYPLMAPVKIPKSFGCFSQKGLLLKLSSFRSKSSKTTSNSTTPTLMSPRSPEPNGNNREQEFRLVFARFDADNDGKISALELRSYFGSIGEYMSHQEAQGVIDDLDTDGDGFIDFEDFMRLVKGKDENEDVKAAFEMFEYEKGCGEISPKSLQKTLSRLGDSKTYEECLQMIKVFDTHGKGGVDFNEFRKMMMV</sequence>
<dbReference type="Pfam" id="PF13499">
    <property type="entry name" value="EF-hand_7"/>
    <property type="match status" value="1"/>
</dbReference>
<dbReference type="GO" id="GO:0043226">
    <property type="term" value="C:organelle"/>
    <property type="evidence" value="ECO:0007669"/>
    <property type="project" value="UniProtKB-ARBA"/>
</dbReference>
<dbReference type="FunFam" id="1.10.238.10:FF:000178">
    <property type="entry name" value="Calmodulin-2 A"/>
    <property type="match status" value="1"/>
</dbReference>
<dbReference type="CDD" id="cd00051">
    <property type="entry name" value="EFh"/>
    <property type="match status" value="1"/>
</dbReference>
<evidence type="ECO:0000313" key="5">
    <source>
        <dbReference type="EMBL" id="KVH92570.1"/>
    </source>
</evidence>
<evidence type="ECO:0000256" key="1">
    <source>
        <dbReference type="ARBA" id="ARBA00022737"/>
    </source>
</evidence>
<reference evidence="5 6" key="1">
    <citation type="journal article" date="2016" name="Sci. Rep.">
        <title>The genome sequence of the outbreeding globe artichoke constructed de novo incorporating a phase-aware low-pass sequencing strategy of F1 progeny.</title>
        <authorList>
            <person name="Scaglione D."/>
            <person name="Reyes-Chin-Wo S."/>
            <person name="Acquadro A."/>
            <person name="Froenicke L."/>
            <person name="Portis E."/>
            <person name="Beitel C."/>
            <person name="Tirone M."/>
            <person name="Mauro R."/>
            <person name="Lo Monaco A."/>
            <person name="Mauromicale G."/>
            <person name="Faccioli P."/>
            <person name="Cattivelli L."/>
            <person name="Rieseberg L."/>
            <person name="Michelmore R."/>
            <person name="Lanteri S."/>
        </authorList>
    </citation>
    <scope>NUCLEOTIDE SEQUENCE [LARGE SCALE GENOMIC DNA]</scope>
    <source>
        <strain evidence="5">2C</strain>
    </source>
</reference>
<dbReference type="PROSITE" id="PS00018">
    <property type="entry name" value="EF_HAND_1"/>
    <property type="match status" value="2"/>
</dbReference>
<proteinExistence type="predicted"/>
<feature type="domain" description="EF-hand" evidence="4">
    <location>
        <begin position="150"/>
        <end position="185"/>
    </location>
</feature>
<evidence type="ECO:0000256" key="3">
    <source>
        <dbReference type="SAM" id="MobiDB-lite"/>
    </source>
</evidence>
<feature type="compositionally biased region" description="Low complexity" evidence="3">
    <location>
        <begin position="90"/>
        <end position="104"/>
    </location>
</feature>
<keyword evidence="2" id="KW-0106">Calcium</keyword>
<dbReference type="GO" id="GO:0005509">
    <property type="term" value="F:calcium ion binding"/>
    <property type="evidence" value="ECO:0007669"/>
    <property type="project" value="InterPro"/>
</dbReference>
<keyword evidence="6" id="KW-1185">Reference proteome</keyword>
<dbReference type="InterPro" id="IPR011992">
    <property type="entry name" value="EF-hand-dom_pair"/>
</dbReference>
<dbReference type="OMA" id="TKSYNEC"/>